<keyword evidence="3" id="KW-0804">Transcription</keyword>
<dbReference type="Pfam" id="PF00356">
    <property type="entry name" value="LacI"/>
    <property type="match status" value="1"/>
</dbReference>
<dbReference type="GeneID" id="91006784"/>
<dbReference type="SUPFAM" id="SSF47413">
    <property type="entry name" value="lambda repressor-like DNA-binding domains"/>
    <property type="match status" value="1"/>
</dbReference>
<dbReference type="PANTHER" id="PTHR30146:SF153">
    <property type="entry name" value="LACTOSE OPERON REPRESSOR"/>
    <property type="match status" value="1"/>
</dbReference>
<dbReference type="PROSITE" id="PS50932">
    <property type="entry name" value="HTH_LACI_2"/>
    <property type="match status" value="1"/>
</dbReference>
<name>A0A2T5U1V0_9SPHN</name>
<organism evidence="5 6">
    <name type="scientific">Sphingomonas faeni</name>
    <dbReference type="NCBI Taxonomy" id="185950"/>
    <lineage>
        <taxon>Bacteria</taxon>
        <taxon>Pseudomonadati</taxon>
        <taxon>Pseudomonadota</taxon>
        <taxon>Alphaproteobacteria</taxon>
        <taxon>Sphingomonadales</taxon>
        <taxon>Sphingomonadaceae</taxon>
        <taxon>Sphingomonas</taxon>
    </lineage>
</organism>
<dbReference type="PRINTS" id="PR00036">
    <property type="entry name" value="HTHLACI"/>
</dbReference>
<dbReference type="InterPro" id="IPR028082">
    <property type="entry name" value="Peripla_BP_I"/>
</dbReference>
<dbReference type="Proteomes" id="UP000244013">
    <property type="component" value="Unassembled WGS sequence"/>
</dbReference>
<evidence type="ECO:0000259" key="4">
    <source>
        <dbReference type="PROSITE" id="PS50932"/>
    </source>
</evidence>
<dbReference type="CDD" id="cd01392">
    <property type="entry name" value="HTH_LacI"/>
    <property type="match status" value="1"/>
</dbReference>
<dbReference type="SUPFAM" id="SSF53822">
    <property type="entry name" value="Periplasmic binding protein-like I"/>
    <property type="match status" value="1"/>
</dbReference>
<dbReference type="Pfam" id="PF13377">
    <property type="entry name" value="Peripla_BP_3"/>
    <property type="match status" value="1"/>
</dbReference>
<dbReference type="OrthoDB" id="7185860at2"/>
<dbReference type="InterPro" id="IPR000843">
    <property type="entry name" value="HTH_LacI"/>
</dbReference>
<dbReference type="PROSITE" id="PS00356">
    <property type="entry name" value="HTH_LACI_1"/>
    <property type="match status" value="1"/>
</dbReference>
<accession>A0A2T5U1V0</accession>
<dbReference type="SMART" id="SM00354">
    <property type="entry name" value="HTH_LACI"/>
    <property type="match status" value="1"/>
</dbReference>
<dbReference type="InterPro" id="IPR010982">
    <property type="entry name" value="Lambda_DNA-bd_dom_sf"/>
</dbReference>
<evidence type="ECO:0000313" key="6">
    <source>
        <dbReference type="Proteomes" id="UP000244013"/>
    </source>
</evidence>
<dbReference type="Gene3D" id="1.10.260.40">
    <property type="entry name" value="lambda repressor-like DNA-binding domains"/>
    <property type="match status" value="1"/>
</dbReference>
<evidence type="ECO:0000313" key="5">
    <source>
        <dbReference type="EMBL" id="PTW45471.1"/>
    </source>
</evidence>
<proteinExistence type="predicted"/>
<dbReference type="RefSeq" id="WP_107954917.1">
    <property type="nucleotide sequence ID" value="NZ_QAYE01000007.1"/>
</dbReference>
<dbReference type="Gene3D" id="3.40.50.2300">
    <property type="match status" value="2"/>
</dbReference>
<protein>
    <submittedName>
        <fullName evidence="5">LacI family transcriptional regulator</fullName>
    </submittedName>
</protein>
<reference evidence="5 6" key="1">
    <citation type="submission" date="2018-04" db="EMBL/GenBank/DDBJ databases">
        <title>Genomic Encyclopedia of Type Strains, Phase III (KMG-III): the genomes of soil and plant-associated and newly described type strains.</title>
        <authorList>
            <person name="Whitman W."/>
        </authorList>
    </citation>
    <scope>NUCLEOTIDE SEQUENCE [LARGE SCALE GENOMIC DNA]</scope>
    <source>
        <strain evidence="5 6">MA-olki</strain>
    </source>
</reference>
<sequence length="363" mass="38324">MSLATRKPRNTSGRRSGAPTISDVAVLAGVSPMTVSRVINGEAKVREATREAVNVAIDTLRYAPNRAARSLAGGGQMRIGLLYSNPSAAYLSEFLVGSLEQASRSDVQLIVEKCDIGDHEIEVARHMIESGIDGVILPPPLCDSRAVLDVLTEAGVPTVVVATGSPPEGSAAVTIDDFEAARAMTEHLVKLGHSRIGFIIGNPNQTASRLRHEGYLAAIADAGLAPDESLVVSGLFTYRSGLDGAEQLLDAKDAPTAIFASNDDMAAATVAVAHRRGLDVPGDLTVCGFDDSALATTIWPELTTIHQPIADMSRAAVELLVSAIFNRRSGGKDANGHVVLDYTLVRRQSDAAPRRRPPSRVHA</sequence>
<evidence type="ECO:0000256" key="3">
    <source>
        <dbReference type="ARBA" id="ARBA00023163"/>
    </source>
</evidence>
<comment type="caution">
    <text evidence="5">The sequence shown here is derived from an EMBL/GenBank/DDBJ whole genome shotgun (WGS) entry which is preliminary data.</text>
</comment>
<feature type="domain" description="HTH lacI-type" evidence="4">
    <location>
        <begin position="19"/>
        <end position="73"/>
    </location>
</feature>
<dbReference type="GO" id="GO:0003700">
    <property type="term" value="F:DNA-binding transcription factor activity"/>
    <property type="evidence" value="ECO:0007669"/>
    <property type="project" value="TreeGrafter"/>
</dbReference>
<dbReference type="EMBL" id="QAYE01000007">
    <property type="protein sequence ID" value="PTW45471.1"/>
    <property type="molecule type" value="Genomic_DNA"/>
</dbReference>
<dbReference type="InterPro" id="IPR046335">
    <property type="entry name" value="LacI/GalR-like_sensor"/>
</dbReference>
<evidence type="ECO:0000256" key="2">
    <source>
        <dbReference type="ARBA" id="ARBA00023125"/>
    </source>
</evidence>
<dbReference type="PANTHER" id="PTHR30146">
    <property type="entry name" value="LACI-RELATED TRANSCRIPTIONAL REPRESSOR"/>
    <property type="match status" value="1"/>
</dbReference>
<keyword evidence="1" id="KW-0805">Transcription regulation</keyword>
<evidence type="ECO:0000256" key="1">
    <source>
        <dbReference type="ARBA" id="ARBA00023015"/>
    </source>
</evidence>
<dbReference type="AlphaFoldDB" id="A0A2T5U1V0"/>
<dbReference type="CDD" id="cd01545">
    <property type="entry name" value="PBP1_SalR"/>
    <property type="match status" value="1"/>
</dbReference>
<dbReference type="GO" id="GO:0000976">
    <property type="term" value="F:transcription cis-regulatory region binding"/>
    <property type="evidence" value="ECO:0007669"/>
    <property type="project" value="TreeGrafter"/>
</dbReference>
<gene>
    <name evidence="5" type="ORF">C8J25_107151</name>
</gene>
<keyword evidence="2" id="KW-0238">DNA-binding</keyword>